<dbReference type="OrthoDB" id="7307083at2"/>
<feature type="compositionally biased region" description="Basic and acidic residues" evidence="1">
    <location>
        <begin position="23"/>
        <end position="35"/>
    </location>
</feature>
<evidence type="ECO:0000313" key="3">
    <source>
        <dbReference type="Proteomes" id="UP000005667"/>
    </source>
</evidence>
<evidence type="ECO:0000313" key="2">
    <source>
        <dbReference type="EMBL" id="CBS90884.1"/>
    </source>
</evidence>
<feature type="compositionally biased region" description="Basic and acidic residues" evidence="1">
    <location>
        <begin position="47"/>
        <end position="60"/>
    </location>
</feature>
<feature type="compositionally biased region" description="Polar residues" evidence="1">
    <location>
        <begin position="8"/>
        <end position="22"/>
    </location>
</feature>
<dbReference type="AlphaFoldDB" id="G7ZHC5"/>
<name>G7ZHC5_AZOL4</name>
<dbReference type="EMBL" id="FQ311872">
    <property type="protein sequence ID" value="CBS90884.1"/>
    <property type="molecule type" value="Genomic_DNA"/>
</dbReference>
<keyword evidence="3" id="KW-1185">Reference proteome</keyword>
<dbReference type="RefSeq" id="WP_014189730.1">
    <property type="nucleotide sequence ID" value="NC_016587.1"/>
</dbReference>
<dbReference type="KEGG" id="ali:AZOLI_p40504"/>
<accession>G7ZHC5</accession>
<reference evidence="3" key="1">
    <citation type="journal article" date="2011" name="PLoS Genet.">
        <title>Azospirillum genomes reveal transition of bacteria from aquatic to terrestrial environments.</title>
        <authorList>
            <person name="Wisniewski-Dye F."/>
            <person name="Borziak K."/>
            <person name="Khalsa-Moyers G."/>
            <person name="Alexandre G."/>
            <person name="Sukharnikov L.O."/>
            <person name="Wuichet K."/>
            <person name="Hurst G.B."/>
            <person name="McDonald W.H."/>
            <person name="Robertson J.S."/>
            <person name="Barbe V."/>
            <person name="Calteau A."/>
            <person name="Rouy Z."/>
            <person name="Mangenot S."/>
            <person name="Prigent-Combaret C."/>
            <person name="Normand P."/>
            <person name="Boyer M."/>
            <person name="Siguier P."/>
            <person name="Dessaux Y."/>
            <person name="Elmerich C."/>
            <person name="Condemine G."/>
            <person name="Krishnen G."/>
            <person name="Kennedy I."/>
            <person name="Paterson A.H."/>
            <person name="Gonzalez V."/>
            <person name="Mavingui P."/>
            <person name="Zhulin I.B."/>
        </authorList>
    </citation>
    <scope>NUCLEOTIDE SEQUENCE [LARGE SCALE GENOMIC DNA]</scope>
    <source>
        <strain evidence="3">4B</strain>
    </source>
</reference>
<organism evidence="2 3">
    <name type="scientific">Azospirillum lipoferum (strain 4B)</name>
    <dbReference type="NCBI Taxonomy" id="862719"/>
    <lineage>
        <taxon>Bacteria</taxon>
        <taxon>Pseudomonadati</taxon>
        <taxon>Pseudomonadota</taxon>
        <taxon>Alphaproteobacteria</taxon>
        <taxon>Rhodospirillales</taxon>
        <taxon>Azospirillaceae</taxon>
        <taxon>Azospirillum</taxon>
    </lineage>
</organism>
<gene>
    <name evidence="2" type="ordered locus">AZOLI_p40504</name>
</gene>
<sequence length="103" mass="10981">MSDKNHQEQGQNEGSGQDQAQGDNERMRDVIDQAKDTAAGDLSGYEQDGRKGGEQTRRAVDAMSTGNTPRAGDDPQHRTGNTGHTPLPDATGGMGASRKDQQK</sequence>
<keyword evidence="2" id="KW-0614">Plasmid</keyword>
<feature type="region of interest" description="Disordered" evidence="1">
    <location>
        <begin position="1"/>
        <end position="103"/>
    </location>
</feature>
<dbReference type="Proteomes" id="UP000005667">
    <property type="component" value="Plasmid AZO_p4"/>
</dbReference>
<protein>
    <submittedName>
        <fullName evidence="2">Uncharacterized protein</fullName>
    </submittedName>
</protein>
<dbReference type="HOGENOM" id="CLU_2257948_0_0_5"/>
<geneLocation type="plasmid" evidence="2 3">
    <name>AZO_p4</name>
</geneLocation>
<proteinExistence type="predicted"/>
<evidence type="ECO:0000256" key="1">
    <source>
        <dbReference type="SAM" id="MobiDB-lite"/>
    </source>
</evidence>